<keyword evidence="2" id="KW-0732">Signal</keyword>
<evidence type="ECO:0000256" key="1">
    <source>
        <dbReference type="SAM" id="MobiDB-lite"/>
    </source>
</evidence>
<name>A0A921GE99_9ACTN</name>
<feature type="signal peptide" evidence="2">
    <location>
        <begin position="1"/>
        <end position="25"/>
    </location>
</feature>
<gene>
    <name evidence="3" type="ORF">K8U72_02525</name>
</gene>
<feature type="compositionally biased region" description="Low complexity" evidence="1">
    <location>
        <begin position="30"/>
        <end position="39"/>
    </location>
</feature>
<sequence>MLTRRNLLQAAAMAAATMLAGCSEAQDGGLDGNAAANGQTAPVEDTSAEDAPTASGPVLVAYFSATGNTEEIAGKLSSGRGDFLSRVFTLRRVGAWRPRLDVLLACA</sequence>
<evidence type="ECO:0000313" key="4">
    <source>
        <dbReference type="Proteomes" id="UP000697330"/>
    </source>
</evidence>
<comment type="caution">
    <text evidence="3">The sequence shown here is derived from an EMBL/GenBank/DDBJ whole genome shotgun (WGS) entry which is preliminary data.</text>
</comment>
<dbReference type="InterPro" id="IPR019546">
    <property type="entry name" value="TAT_signal_bac_arc"/>
</dbReference>
<dbReference type="InterPro" id="IPR029039">
    <property type="entry name" value="Flavoprotein-like_sf"/>
</dbReference>
<dbReference type="Proteomes" id="UP000697330">
    <property type="component" value="Unassembled WGS sequence"/>
</dbReference>
<dbReference type="PROSITE" id="PS51318">
    <property type="entry name" value="TAT"/>
    <property type="match status" value="1"/>
</dbReference>
<reference evidence="3" key="2">
    <citation type="submission" date="2021-09" db="EMBL/GenBank/DDBJ databases">
        <authorList>
            <person name="Gilroy R."/>
        </authorList>
    </citation>
    <scope>NUCLEOTIDE SEQUENCE</scope>
    <source>
        <strain evidence="3">CHK124-7917</strain>
    </source>
</reference>
<dbReference type="NCBIfam" id="TIGR01409">
    <property type="entry name" value="TAT_signal_seq"/>
    <property type="match status" value="1"/>
</dbReference>
<dbReference type="RefSeq" id="WP_274958646.1">
    <property type="nucleotide sequence ID" value="NZ_DYWQ01000041.1"/>
</dbReference>
<dbReference type="InterPro" id="IPR006311">
    <property type="entry name" value="TAT_signal"/>
</dbReference>
<reference evidence="3" key="1">
    <citation type="journal article" date="2021" name="PeerJ">
        <title>Extensive microbial diversity within the chicken gut microbiome revealed by metagenomics and culture.</title>
        <authorList>
            <person name="Gilroy R."/>
            <person name="Ravi A."/>
            <person name="Getino M."/>
            <person name="Pursley I."/>
            <person name="Horton D.L."/>
            <person name="Alikhan N.F."/>
            <person name="Baker D."/>
            <person name="Gharbi K."/>
            <person name="Hall N."/>
            <person name="Watson M."/>
            <person name="Adriaenssens E.M."/>
            <person name="Foster-Nyarko E."/>
            <person name="Jarju S."/>
            <person name="Secka A."/>
            <person name="Antonio M."/>
            <person name="Oren A."/>
            <person name="Chaudhuri R.R."/>
            <person name="La Ragione R."/>
            <person name="Hildebrand F."/>
            <person name="Pallen M.J."/>
        </authorList>
    </citation>
    <scope>NUCLEOTIDE SEQUENCE</scope>
    <source>
        <strain evidence="3">CHK124-7917</strain>
    </source>
</reference>
<dbReference type="PROSITE" id="PS51257">
    <property type="entry name" value="PROKAR_LIPOPROTEIN"/>
    <property type="match status" value="1"/>
</dbReference>
<dbReference type="SUPFAM" id="SSF52218">
    <property type="entry name" value="Flavoproteins"/>
    <property type="match status" value="1"/>
</dbReference>
<feature type="chain" id="PRO_5036872788" evidence="2">
    <location>
        <begin position="26"/>
        <end position="107"/>
    </location>
</feature>
<feature type="region of interest" description="Disordered" evidence="1">
    <location>
        <begin position="30"/>
        <end position="53"/>
    </location>
</feature>
<organism evidence="3 4">
    <name type="scientific">Thermophilibacter provencensis</name>
    <dbReference type="NCBI Taxonomy" id="1852386"/>
    <lineage>
        <taxon>Bacteria</taxon>
        <taxon>Bacillati</taxon>
        <taxon>Actinomycetota</taxon>
        <taxon>Coriobacteriia</taxon>
        <taxon>Coriobacteriales</taxon>
        <taxon>Atopobiaceae</taxon>
        <taxon>Thermophilibacter</taxon>
    </lineage>
</organism>
<proteinExistence type="predicted"/>
<accession>A0A921GE99</accession>
<evidence type="ECO:0000313" key="3">
    <source>
        <dbReference type="EMBL" id="HJF44645.1"/>
    </source>
</evidence>
<protein>
    <submittedName>
        <fullName evidence="3">Twin-arginine translocation signal domain-containing protein</fullName>
    </submittedName>
</protein>
<dbReference type="EMBL" id="DYWQ01000041">
    <property type="protein sequence ID" value="HJF44645.1"/>
    <property type="molecule type" value="Genomic_DNA"/>
</dbReference>
<dbReference type="AlphaFoldDB" id="A0A921GE99"/>
<evidence type="ECO:0000256" key="2">
    <source>
        <dbReference type="SAM" id="SignalP"/>
    </source>
</evidence>